<dbReference type="OrthoDB" id="8083970at2"/>
<accession>A0A3A5K8L2</accession>
<dbReference type="Proteomes" id="UP000272706">
    <property type="component" value="Unassembled WGS sequence"/>
</dbReference>
<gene>
    <name evidence="1" type="ORF">D3227_33905</name>
</gene>
<keyword evidence="2" id="KW-1185">Reference proteome</keyword>
<protein>
    <submittedName>
        <fullName evidence="1">Uncharacterized protein</fullName>
    </submittedName>
</protein>
<evidence type="ECO:0000313" key="2">
    <source>
        <dbReference type="Proteomes" id="UP000272706"/>
    </source>
</evidence>
<reference evidence="1 2" key="1">
    <citation type="submission" date="2018-09" db="EMBL/GenBank/DDBJ databases">
        <title>Mesorhizobium carmichaelinearum sp. nov. isolated from Carmichaelinea spp. root nodules in New Zealand.</title>
        <authorList>
            <person name="De Meyer S.E."/>
        </authorList>
    </citation>
    <scope>NUCLEOTIDE SEQUENCE [LARGE SCALE GENOMIC DNA]</scope>
    <source>
        <strain evidence="1 2">ICMP19557</strain>
    </source>
</reference>
<sequence length="207" mass="23274">MTAKVEISGLTLSKGWTFQSLIDAKMAVTAFCHHAPCNHSQPLDLVKLRDFGRRPVRDSLWGLARCRMPLSSDLVGLRTLERVDHAFALFDEAKCDDEGSVGRRRPRTTGRARKALRRIRQGDGYLRRPRSARPFGRAHLGTVQRGRYRTGGNQATLGFQSSLALEGVQRPSGRGWGWLGVRPPGLTGKRRGSFRRLANYRPPLRRC</sequence>
<name>A0A3A5K8L2_9HYPH</name>
<dbReference type="AlphaFoldDB" id="A0A3A5K8L2"/>
<comment type="caution">
    <text evidence="1">The sequence shown here is derived from an EMBL/GenBank/DDBJ whole genome shotgun (WGS) entry which is preliminary data.</text>
</comment>
<proteinExistence type="predicted"/>
<evidence type="ECO:0000313" key="1">
    <source>
        <dbReference type="EMBL" id="RJT28638.1"/>
    </source>
</evidence>
<dbReference type="EMBL" id="QZWZ01000050">
    <property type="protein sequence ID" value="RJT28638.1"/>
    <property type="molecule type" value="Genomic_DNA"/>
</dbReference>
<organism evidence="1 2">
    <name type="scientific">Mesorhizobium waimense</name>
    <dbReference type="NCBI Taxonomy" id="1300307"/>
    <lineage>
        <taxon>Bacteria</taxon>
        <taxon>Pseudomonadati</taxon>
        <taxon>Pseudomonadota</taxon>
        <taxon>Alphaproteobacteria</taxon>
        <taxon>Hyphomicrobiales</taxon>
        <taxon>Phyllobacteriaceae</taxon>
        <taxon>Mesorhizobium</taxon>
    </lineage>
</organism>